<sequence>MIQLSQSLQDAYPSHESGITFHVFHPQFIRTPMTKVLDEDWKEQNKIAEAIKNKFFPVVEEWVPSALKMVGRYETSCGWYFHEFAVWMQPATQFLGALKWGFSRDAVRKAMKEKRLRMEKCSKKKQ</sequence>
<gene>
    <name evidence="1" type="ORF">OKIOD_LOCUS4423</name>
</gene>
<dbReference type="Proteomes" id="UP001158576">
    <property type="component" value="Chromosome PAR"/>
</dbReference>
<keyword evidence="2" id="KW-1185">Reference proteome</keyword>
<evidence type="ECO:0000313" key="1">
    <source>
        <dbReference type="EMBL" id="CAG5091121.1"/>
    </source>
</evidence>
<reference evidence="1 2" key="1">
    <citation type="submission" date="2021-04" db="EMBL/GenBank/DDBJ databases">
        <authorList>
            <person name="Bliznina A."/>
        </authorList>
    </citation>
    <scope>NUCLEOTIDE SEQUENCE [LARGE SCALE GENOMIC DNA]</scope>
</reference>
<evidence type="ECO:0000313" key="2">
    <source>
        <dbReference type="Proteomes" id="UP001158576"/>
    </source>
</evidence>
<organism evidence="1 2">
    <name type="scientific">Oikopleura dioica</name>
    <name type="common">Tunicate</name>
    <dbReference type="NCBI Taxonomy" id="34765"/>
    <lineage>
        <taxon>Eukaryota</taxon>
        <taxon>Metazoa</taxon>
        <taxon>Chordata</taxon>
        <taxon>Tunicata</taxon>
        <taxon>Appendicularia</taxon>
        <taxon>Copelata</taxon>
        <taxon>Oikopleuridae</taxon>
        <taxon>Oikopleura</taxon>
    </lineage>
</organism>
<protein>
    <submittedName>
        <fullName evidence="1">Oidioi.mRNA.OKI2018_I69.PAR.g12865.t1.cds</fullName>
    </submittedName>
</protein>
<dbReference type="EMBL" id="OU015568">
    <property type="protein sequence ID" value="CAG5091121.1"/>
    <property type="molecule type" value="Genomic_DNA"/>
</dbReference>
<proteinExistence type="predicted"/>
<name>A0ABN7S2N5_OIKDI</name>
<accession>A0ABN7S2N5</accession>
<dbReference type="Gene3D" id="3.40.50.720">
    <property type="entry name" value="NAD(P)-binding Rossmann-like Domain"/>
    <property type="match status" value="1"/>
</dbReference>